<evidence type="ECO:0000313" key="10">
    <source>
        <dbReference type="EMBL" id="MSS77879.1"/>
    </source>
</evidence>
<organism evidence="10 11">
    <name type="scientific">Anaerococcus porci</name>
    <dbReference type="NCBI Taxonomy" id="2652269"/>
    <lineage>
        <taxon>Bacteria</taxon>
        <taxon>Bacillati</taxon>
        <taxon>Bacillota</taxon>
        <taxon>Tissierellia</taxon>
        <taxon>Tissierellales</taxon>
        <taxon>Peptoniphilaceae</taxon>
        <taxon>Anaerococcus</taxon>
    </lineage>
</organism>
<dbReference type="PANTHER" id="PTHR43654">
    <property type="entry name" value="GLUTAMATE 5-KINASE"/>
    <property type="match status" value="1"/>
</dbReference>
<keyword evidence="11" id="KW-1185">Reference proteome</keyword>
<dbReference type="EC" id="2.7.2.11" evidence="8"/>
<feature type="domain" description="Aspartate/glutamate/uridylate kinase" evidence="9">
    <location>
        <begin position="9"/>
        <end position="239"/>
    </location>
</feature>
<dbReference type="InterPro" id="IPR036393">
    <property type="entry name" value="AceGlu_kinase-like_sf"/>
</dbReference>
<dbReference type="GO" id="GO:0005524">
    <property type="term" value="F:ATP binding"/>
    <property type="evidence" value="ECO:0007669"/>
    <property type="project" value="UniProtKB-KW"/>
</dbReference>
<comment type="pathway">
    <text evidence="8">Amino-acid biosynthesis; L-proline biosynthesis; L-glutamate 5-semialdehyde from L-glutamate: step 1/2.</text>
</comment>
<dbReference type="PROSITE" id="PS00902">
    <property type="entry name" value="GLUTAMATE_5_KINASE"/>
    <property type="match status" value="1"/>
</dbReference>
<comment type="caution">
    <text evidence="10">The sequence shown here is derived from an EMBL/GenBank/DDBJ whole genome shotgun (WGS) entry which is preliminary data.</text>
</comment>
<dbReference type="InterPro" id="IPR019797">
    <property type="entry name" value="Glutamate_5-kinase_CS"/>
</dbReference>
<dbReference type="SUPFAM" id="SSF53633">
    <property type="entry name" value="Carbamate kinase-like"/>
    <property type="match status" value="1"/>
</dbReference>
<feature type="binding site" evidence="8">
    <location>
        <position position="153"/>
    </location>
    <ligand>
        <name>substrate</name>
    </ligand>
</feature>
<evidence type="ECO:0000256" key="2">
    <source>
        <dbReference type="ARBA" id="ARBA00022605"/>
    </source>
</evidence>
<keyword evidence="5 8" id="KW-0547">Nucleotide-binding</keyword>
<reference evidence="10 11" key="1">
    <citation type="submission" date="2019-08" db="EMBL/GenBank/DDBJ databases">
        <title>In-depth cultivation of the pig gut microbiome towards novel bacterial diversity and tailored functional studies.</title>
        <authorList>
            <person name="Wylensek D."/>
            <person name="Hitch T.C.A."/>
            <person name="Clavel T."/>
        </authorList>
    </citation>
    <scope>NUCLEOTIDE SEQUENCE [LARGE SCALE GENOMIC DNA]</scope>
    <source>
        <strain evidence="10 11">WCA-380-WT-2B</strain>
    </source>
</reference>
<feature type="binding site" evidence="8">
    <location>
        <position position="54"/>
    </location>
    <ligand>
        <name>substrate</name>
    </ligand>
</feature>
<dbReference type="CDD" id="cd04242">
    <property type="entry name" value="AAK_G5K_ProB"/>
    <property type="match status" value="1"/>
</dbReference>
<dbReference type="InterPro" id="IPR001057">
    <property type="entry name" value="Glu/AcGlu_kinase"/>
</dbReference>
<dbReference type="GO" id="GO:0005829">
    <property type="term" value="C:cytosol"/>
    <property type="evidence" value="ECO:0007669"/>
    <property type="project" value="TreeGrafter"/>
</dbReference>
<dbReference type="UniPathway" id="UPA00098">
    <property type="reaction ID" value="UER00359"/>
</dbReference>
<dbReference type="InterPro" id="IPR005715">
    <property type="entry name" value="Glu_5kinase/COase_Synthase"/>
</dbReference>
<dbReference type="Pfam" id="PF00696">
    <property type="entry name" value="AA_kinase"/>
    <property type="match status" value="1"/>
</dbReference>
<dbReference type="FunFam" id="3.40.1160.10:FF:000018">
    <property type="entry name" value="Glutamate 5-kinase"/>
    <property type="match status" value="1"/>
</dbReference>
<feature type="binding site" evidence="8">
    <location>
        <position position="141"/>
    </location>
    <ligand>
        <name>substrate</name>
    </ligand>
</feature>
<comment type="catalytic activity">
    <reaction evidence="8">
        <text>L-glutamate + ATP = L-glutamyl 5-phosphate + ADP</text>
        <dbReference type="Rhea" id="RHEA:14877"/>
        <dbReference type="ChEBI" id="CHEBI:29985"/>
        <dbReference type="ChEBI" id="CHEBI:30616"/>
        <dbReference type="ChEBI" id="CHEBI:58274"/>
        <dbReference type="ChEBI" id="CHEBI:456216"/>
        <dbReference type="EC" id="2.7.2.11"/>
    </reaction>
</comment>
<keyword evidence="4 8" id="KW-0808">Transferase</keyword>
<evidence type="ECO:0000256" key="3">
    <source>
        <dbReference type="ARBA" id="ARBA00022650"/>
    </source>
</evidence>
<keyword evidence="6 8" id="KW-0418">Kinase</keyword>
<gene>
    <name evidence="8 10" type="primary">proB</name>
    <name evidence="10" type="ORF">FYJ26_05530</name>
</gene>
<comment type="subcellular location">
    <subcellularLocation>
        <location evidence="8">Cytoplasm</location>
    </subcellularLocation>
</comment>
<dbReference type="Gene3D" id="3.40.1160.10">
    <property type="entry name" value="Acetylglutamate kinase-like"/>
    <property type="match status" value="1"/>
</dbReference>
<evidence type="ECO:0000256" key="6">
    <source>
        <dbReference type="ARBA" id="ARBA00022777"/>
    </source>
</evidence>
<dbReference type="PRINTS" id="PR00474">
    <property type="entry name" value="GLU5KINASE"/>
</dbReference>
<proteinExistence type="inferred from homology"/>
<evidence type="ECO:0000256" key="7">
    <source>
        <dbReference type="ARBA" id="ARBA00022840"/>
    </source>
</evidence>
<dbReference type="GO" id="GO:0004349">
    <property type="term" value="F:glutamate 5-kinase activity"/>
    <property type="evidence" value="ECO:0007669"/>
    <property type="project" value="UniProtKB-UniRule"/>
</dbReference>
<evidence type="ECO:0000256" key="8">
    <source>
        <dbReference type="HAMAP-Rule" id="MF_00456"/>
    </source>
</evidence>
<dbReference type="InterPro" id="IPR011529">
    <property type="entry name" value="Glu_5kinase"/>
</dbReference>
<evidence type="ECO:0000259" key="9">
    <source>
        <dbReference type="Pfam" id="PF00696"/>
    </source>
</evidence>
<dbReference type="PANTHER" id="PTHR43654:SF1">
    <property type="entry name" value="ISOPENTENYL PHOSPHATE KINASE"/>
    <property type="match status" value="1"/>
</dbReference>
<comment type="function">
    <text evidence="8">Catalyzes the transfer of a phosphate group to glutamate to form L-glutamate 5-phosphate.</text>
</comment>
<comment type="similarity">
    <text evidence="8">Belongs to the glutamate 5-kinase family.</text>
</comment>
<feature type="binding site" evidence="8">
    <location>
        <begin position="173"/>
        <end position="174"/>
    </location>
    <ligand>
        <name>ATP</name>
        <dbReference type="ChEBI" id="CHEBI:30616"/>
    </ligand>
</feature>
<dbReference type="GO" id="GO:0055129">
    <property type="term" value="P:L-proline biosynthetic process"/>
    <property type="evidence" value="ECO:0007669"/>
    <property type="project" value="UniProtKB-UniRule"/>
</dbReference>
<protein>
    <recommendedName>
        <fullName evidence="8">Glutamate 5-kinase</fullName>
        <ecNumber evidence="8">2.7.2.11</ecNumber>
    </recommendedName>
    <alternativeName>
        <fullName evidence="8">Gamma-glutamyl kinase</fullName>
        <shortName evidence="8">GK</shortName>
    </alternativeName>
</protein>
<dbReference type="AlphaFoldDB" id="A0A6N7VW20"/>
<name>A0A6N7VW20_9FIRM</name>
<dbReference type="EMBL" id="VULQ01000005">
    <property type="protein sequence ID" value="MSS77879.1"/>
    <property type="molecule type" value="Genomic_DNA"/>
</dbReference>
<dbReference type="PIRSF" id="PIRSF000729">
    <property type="entry name" value="GK"/>
    <property type="match status" value="1"/>
</dbReference>
<dbReference type="HAMAP" id="MF_00456">
    <property type="entry name" value="ProB"/>
    <property type="match status" value="1"/>
</dbReference>
<keyword evidence="1 8" id="KW-0963">Cytoplasm</keyword>
<evidence type="ECO:0000313" key="11">
    <source>
        <dbReference type="Proteomes" id="UP000441925"/>
    </source>
</evidence>
<dbReference type="InterPro" id="IPR041739">
    <property type="entry name" value="G5K_ProB"/>
</dbReference>
<keyword evidence="2 8" id="KW-0028">Amino-acid biosynthesis</keyword>
<feature type="binding site" evidence="8">
    <location>
        <position position="14"/>
    </location>
    <ligand>
        <name>ATP</name>
        <dbReference type="ChEBI" id="CHEBI:30616"/>
    </ligand>
</feature>
<dbReference type="NCBIfam" id="TIGR01027">
    <property type="entry name" value="proB"/>
    <property type="match status" value="1"/>
</dbReference>
<accession>A0A6N7VW20</accession>
<evidence type="ECO:0000256" key="1">
    <source>
        <dbReference type="ARBA" id="ARBA00022490"/>
    </source>
</evidence>
<feature type="binding site" evidence="8">
    <location>
        <begin position="215"/>
        <end position="221"/>
    </location>
    <ligand>
        <name>ATP</name>
        <dbReference type="ChEBI" id="CHEBI:30616"/>
    </ligand>
</feature>
<dbReference type="InterPro" id="IPR001048">
    <property type="entry name" value="Asp/Glu/Uridylate_kinase"/>
</dbReference>
<dbReference type="RefSeq" id="WP_154540463.1">
    <property type="nucleotide sequence ID" value="NZ_JAXDSU010000057.1"/>
</dbReference>
<sequence>MREFSREIKKIVIKVGSSSVTHQNGGVNIERIEELAKEIVNLENKGIRVILVSSGAIATGAHRLDIERPRGDVSAKQATAAVGQVTLMNTFLKAFAEYGFSIGQILLTRMVETNKIMHENAENTINRLIDMGVIPIVNENDTISTFEINFGDNDTLSAVVAKLVDADLLLLLSDIDGLYTNDPRIDEDAKLISEVSIIDEKLRSMGKDAYSKVGTGGMATKINAAALCMERGIDTIIANSIDLKNIRRIIRGEDIGTIFKGKTNKNGEAFKNIK</sequence>
<evidence type="ECO:0000256" key="4">
    <source>
        <dbReference type="ARBA" id="ARBA00022679"/>
    </source>
</evidence>
<keyword evidence="3 8" id="KW-0641">Proline biosynthesis</keyword>
<dbReference type="Proteomes" id="UP000441925">
    <property type="component" value="Unassembled WGS sequence"/>
</dbReference>
<keyword evidence="7 8" id="KW-0067">ATP-binding</keyword>
<evidence type="ECO:0000256" key="5">
    <source>
        <dbReference type="ARBA" id="ARBA00022741"/>
    </source>
</evidence>